<evidence type="ECO:0000256" key="2">
    <source>
        <dbReference type="ARBA" id="ARBA00022475"/>
    </source>
</evidence>
<keyword evidence="8" id="KW-1185">Reference proteome</keyword>
<dbReference type="InterPro" id="IPR001173">
    <property type="entry name" value="Glyco_trans_2-like"/>
</dbReference>
<dbReference type="Gene3D" id="3.90.550.10">
    <property type="entry name" value="Spore Coat Polysaccharide Biosynthesis Protein SpsA, Chain A"/>
    <property type="match status" value="2"/>
</dbReference>
<dbReference type="Proteomes" id="UP001165267">
    <property type="component" value="Unassembled WGS sequence"/>
</dbReference>
<evidence type="ECO:0000313" key="7">
    <source>
        <dbReference type="EMBL" id="MCR2746296.1"/>
    </source>
</evidence>
<reference evidence="7" key="1">
    <citation type="submission" date="2022-07" db="EMBL/GenBank/DDBJ databases">
        <authorList>
            <person name="Xamxidin M."/>
        </authorList>
    </citation>
    <scope>NUCLEOTIDE SEQUENCE</scope>
    <source>
        <strain evidence="7">YS8-69</strain>
    </source>
</reference>
<feature type="domain" description="Glycosyltransferase 2-like" evidence="6">
    <location>
        <begin position="12"/>
        <end position="164"/>
    </location>
</feature>
<dbReference type="PANTHER" id="PTHR43646">
    <property type="entry name" value="GLYCOSYLTRANSFERASE"/>
    <property type="match status" value="1"/>
</dbReference>
<dbReference type="Pfam" id="PF00535">
    <property type="entry name" value="Glycos_transf_2"/>
    <property type="match status" value="1"/>
</dbReference>
<evidence type="ECO:0000256" key="4">
    <source>
        <dbReference type="ARBA" id="ARBA00022679"/>
    </source>
</evidence>
<organism evidence="7 8">
    <name type="scientific">Limnobacter parvus</name>
    <dbReference type="NCBI Taxonomy" id="2939690"/>
    <lineage>
        <taxon>Bacteria</taxon>
        <taxon>Pseudomonadati</taxon>
        <taxon>Pseudomonadota</taxon>
        <taxon>Betaproteobacteria</taxon>
        <taxon>Burkholderiales</taxon>
        <taxon>Burkholderiaceae</taxon>
        <taxon>Limnobacter</taxon>
    </lineage>
</organism>
<name>A0ABT1XHC6_9BURK</name>
<keyword evidence="4" id="KW-0808">Transferase</keyword>
<protein>
    <submittedName>
        <fullName evidence="7">TIGR04283 family arsenosugar biosynthesis glycosyltransferase</fullName>
    </submittedName>
</protein>
<evidence type="ECO:0000256" key="5">
    <source>
        <dbReference type="ARBA" id="ARBA00023136"/>
    </source>
</evidence>
<dbReference type="EMBL" id="JANKHG010000016">
    <property type="protein sequence ID" value="MCR2746296.1"/>
    <property type="molecule type" value="Genomic_DNA"/>
</dbReference>
<dbReference type="Pfam" id="PF09837">
    <property type="entry name" value="DUF2064"/>
    <property type="match status" value="1"/>
</dbReference>
<comment type="caution">
    <text evidence="7">The sequence shown here is derived from an EMBL/GenBank/DDBJ whole genome shotgun (WGS) entry which is preliminary data.</text>
</comment>
<gene>
    <name evidence="7" type="ORF">NSP04_06515</name>
</gene>
<dbReference type="InterPro" id="IPR026461">
    <property type="entry name" value="Trfase_2_rSAM/seldom_assoc"/>
</dbReference>
<evidence type="ECO:0000313" key="8">
    <source>
        <dbReference type="Proteomes" id="UP001165267"/>
    </source>
</evidence>
<proteinExistence type="predicted"/>
<dbReference type="InterPro" id="IPR018641">
    <property type="entry name" value="Trfase_1_rSAM/seldom-assoc"/>
</dbReference>
<sequence>MSVLPNLALSVSIVMPVYNEVPGPHADSLTPRIQSLLGLLRPCDEVILVDGNSTDFSWHAIKDLTVHPQLQAIQSAKGRALQMNAGAAKAKGDILLFLHADTVLSSTAWHEFLDKINTQISTRSAVCVWGRFDVRVVGKSKWLPLVGWFINQRSRLSKIGTGDQALFVGRELFHQVGGFPIQPLMEDIALCKLLKQTAAEEFLAIRASVITSGRRWDSHGAWKTILLMWRLRFDYWRGVSPHELARQYADTRRKLPFIVAVFAKYPQPGQVKTRMEPLLGTDGCAAFARYLLLSTLEKLQGLHVVLWTDGGSEAQWLDLLNGRTVQRYIQPQGHLGIRMQAAVEMHLQSAEIVVLLGPDAVQFTRADLSNLVLAAKVHSIAFVPALDGGYVALACTRCEPAVFAEHIQWGTGSVAEQTRAVLAKQGVQAQWLDAQLDIDEPADLETAIQQGCVPVDWAERYTDEQSNSRNRNTGGQYE</sequence>
<dbReference type="PANTHER" id="PTHR43646:SF2">
    <property type="entry name" value="GLYCOSYLTRANSFERASE 2-LIKE DOMAIN-CONTAINING PROTEIN"/>
    <property type="match status" value="1"/>
</dbReference>
<keyword evidence="3" id="KW-0328">Glycosyltransferase</keyword>
<dbReference type="SUPFAM" id="SSF53448">
    <property type="entry name" value="Nucleotide-diphospho-sugar transferases"/>
    <property type="match status" value="2"/>
</dbReference>
<evidence type="ECO:0000256" key="1">
    <source>
        <dbReference type="ARBA" id="ARBA00004236"/>
    </source>
</evidence>
<dbReference type="CDD" id="cd02522">
    <property type="entry name" value="GT_2_like_a"/>
    <property type="match status" value="1"/>
</dbReference>
<comment type="subcellular location">
    <subcellularLocation>
        <location evidence="1">Cell membrane</location>
    </subcellularLocation>
</comment>
<dbReference type="RefSeq" id="WP_257511535.1">
    <property type="nucleotide sequence ID" value="NZ_JANKHG010000016.1"/>
</dbReference>
<dbReference type="NCBIfam" id="TIGR04283">
    <property type="entry name" value="glyco_like_mftF"/>
    <property type="match status" value="1"/>
</dbReference>
<evidence type="ECO:0000259" key="6">
    <source>
        <dbReference type="Pfam" id="PF00535"/>
    </source>
</evidence>
<evidence type="ECO:0000256" key="3">
    <source>
        <dbReference type="ARBA" id="ARBA00022676"/>
    </source>
</evidence>
<keyword evidence="5" id="KW-0472">Membrane</keyword>
<accession>A0ABT1XHC6</accession>
<keyword evidence="2" id="KW-1003">Cell membrane</keyword>
<dbReference type="InterPro" id="IPR029044">
    <property type="entry name" value="Nucleotide-diphossugar_trans"/>
</dbReference>
<dbReference type="NCBIfam" id="TIGR04282">
    <property type="entry name" value="glyco_like_cofC"/>
    <property type="match status" value="1"/>
</dbReference>